<gene>
    <name evidence="2" type="ORF">H2201_001891</name>
</gene>
<evidence type="ECO:0000256" key="1">
    <source>
        <dbReference type="SAM" id="MobiDB-lite"/>
    </source>
</evidence>
<dbReference type="EMBL" id="JAPDRL010000009">
    <property type="protein sequence ID" value="KAJ9668085.1"/>
    <property type="molecule type" value="Genomic_DNA"/>
</dbReference>
<feature type="region of interest" description="Disordered" evidence="1">
    <location>
        <begin position="224"/>
        <end position="249"/>
    </location>
</feature>
<evidence type="ECO:0000313" key="2">
    <source>
        <dbReference type="EMBL" id="KAJ9668085.1"/>
    </source>
</evidence>
<protein>
    <submittedName>
        <fullName evidence="2">Uncharacterized protein</fullName>
    </submittedName>
</protein>
<accession>A0ABQ9P0F5</accession>
<organism evidence="2 3">
    <name type="scientific">Coniosporium apollinis</name>
    <dbReference type="NCBI Taxonomy" id="61459"/>
    <lineage>
        <taxon>Eukaryota</taxon>
        <taxon>Fungi</taxon>
        <taxon>Dikarya</taxon>
        <taxon>Ascomycota</taxon>
        <taxon>Pezizomycotina</taxon>
        <taxon>Dothideomycetes</taxon>
        <taxon>Dothideomycetes incertae sedis</taxon>
        <taxon>Coniosporium</taxon>
    </lineage>
</organism>
<dbReference type="Proteomes" id="UP001172684">
    <property type="component" value="Unassembled WGS sequence"/>
</dbReference>
<feature type="region of interest" description="Disordered" evidence="1">
    <location>
        <begin position="145"/>
        <end position="171"/>
    </location>
</feature>
<sequence length="292" mass="32486">MQGYRMLQRYLSRPATQIPHCSDSDVDDSSCEAEDENFVKVDYPSNIPADTLCDPPLYSPPSRKELAYHTARNIAIDAKDLAQTAAQAVTDTGIPQQATSLATTTASNSLTYIRHHLPSRDQLTTTIRARMKQCWQRRYLWRKQQPPVSSGDYPRRPPSPRSSSIPMISERVDELPRSEWYRRPEEEAKAGFEPALMRAVGEGESVCVGDDCDGREDGMLKDRDREARAGQGRATVCADTATEGEEETEEGVLAEMLRAYGGDVKPVLTGLEQESSEQEGATASRKKSTVRE</sequence>
<feature type="region of interest" description="Disordered" evidence="1">
    <location>
        <begin position="268"/>
        <end position="292"/>
    </location>
</feature>
<comment type="caution">
    <text evidence="2">The sequence shown here is derived from an EMBL/GenBank/DDBJ whole genome shotgun (WGS) entry which is preliminary data.</text>
</comment>
<keyword evidence="3" id="KW-1185">Reference proteome</keyword>
<name>A0ABQ9P0F5_9PEZI</name>
<proteinExistence type="predicted"/>
<evidence type="ECO:0000313" key="3">
    <source>
        <dbReference type="Proteomes" id="UP001172684"/>
    </source>
</evidence>
<reference evidence="2" key="1">
    <citation type="submission" date="2022-10" db="EMBL/GenBank/DDBJ databases">
        <title>Culturing micro-colonial fungi from biological soil crusts in the Mojave desert and describing Neophaeococcomyces mojavensis, and introducing the new genera and species Taxawa tesnikishii.</title>
        <authorList>
            <person name="Kurbessoian T."/>
            <person name="Stajich J.E."/>
        </authorList>
    </citation>
    <scope>NUCLEOTIDE SEQUENCE</scope>
    <source>
        <strain evidence="2">TK_1</strain>
    </source>
</reference>